<keyword evidence="3" id="KW-1185">Reference proteome</keyword>
<evidence type="ECO:0000256" key="1">
    <source>
        <dbReference type="SAM" id="MobiDB-lite"/>
    </source>
</evidence>
<dbReference type="AlphaFoldDB" id="A0AA37SGP2"/>
<name>A0AA37SGP2_9PROT</name>
<evidence type="ECO:0000313" key="2">
    <source>
        <dbReference type="EMBL" id="GLQ83144.1"/>
    </source>
</evidence>
<proteinExistence type="predicted"/>
<feature type="region of interest" description="Disordered" evidence="1">
    <location>
        <begin position="1"/>
        <end position="22"/>
    </location>
</feature>
<sequence length="76" mass="8968">MIHWETRNTQSSPSSHHGQGHLCGRNRLKMNMFWQQICRETGKGRRQHPIGHGWNGTQLEWRGNLVPDVIDTFYKQ</sequence>
<dbReference type="Proteomes" id="UP001156708">
    <property type="component" value="Unassembled WGS sequence"/>
</dbReference>
<reference evidence="3" key="1">
    <citation type="journal article" date="2019" name="Int. J. Syst. Evol. Microbiol.">
        <title>The Global Catalogue of Microorganisms (GCM) 10K type strain sequencing project: providing services to taxonomists for standard genome sequencing and annotation.</title>
        <authorList>
            <consortium name="The Broad Institute Genomics Platform"/>
            <consortium name="The Broad Institute Genome Sequencing Center for Infectious Disease"/>
            <person name="Wu L."/>
            <person name="Ma J."/>
        </authorList>
    </citation>
    <scope>NUCLEOTIDE SEQUENCE [LARGE SCALE GENOMIC DNA]</scope>
    <source>
        <strain evidence="3">NBRC 12467</strain>
    </source>
</reference>
<gene>
    <name evidence="2" type="ORF">GCM10007872_00520</name>
</gene>
<comment type="caution">
    <text evidence="2">The sequence shown here is derived from an EMBL/GenBank/DDBJ whole genome shotgun (WGS) entry which is preliminary data.</text>
</comment>
<accession>A0AA37SGP2</accession>
<evidence type="ECO:0000313" key="3">
    <source>
        <dbReference type="Proteomes" id="UP001156708"/>
    </source>
</evidence>
<protein>
    <submittedName>
        <fullName evidence="2">Uncharacterized protein</fullName>
    </submittedName>
</protein>
<dbReference type="EMBL" id="BSNZ01000002">
    <property type="protein sequence ID" value="GLQ83144.1"/>
    <property type="molecule type" value="Genomic_DNA"/>
</dbReference>
<organism evidence="2 3">
    <name type="scientific">Gluconobacter sphaericus NBRC 12467</name>
    <dbReference type="NCBI Taxonomy" id="1307951"/>
    <lineage>
        <taxon>Bacteria</taxon>
        <taxon>Pseudomonadati</taxon>
        <taxon>Pseudomonadota</taxon>
        <taxon>Alphaproteobacteria</taxon>
        <taxon>Acetobacterales</taxon>
        <taxon>Acetobacteraceae</taxon>
        <taxon>Gluconobacter</taxon>
    </lineage>
</organism>